<reference evidence="2" key="1">
    <citation type="submission" date="2020-04" db="EMBL/GenBank/DDBJ databases">
        <authorList>
            <person name="Chiriac C."/>
            <person name="Salcher M."/>
            <person name="Ghai R."/>
            <person name="Kavagutti S V."/>
        </authorList>
    </citation>
    <scope>NUCLEOTIDE SEQUENCE</scope>
</reference>
<name>A0A6J5PDD4_9CAUD</name>
<dbReference type="EMBL" id="LR796810">
    <property type="protein sequence ID" value="CAB4167228.1"/>
    <property type="molecule type" value="Genomic_DNA"/>
</dbReference>
<gene>
    <name evidence="2" type="ORF">UFOVP861_10</name>
</gene>
<evidence type="ECO:0000313" key="2">
    <source>
        <dbReference type="EMBL" id="CAB4167228.1"/>
    </source>
</evidence>
<organism evidence="2">
    <name type="scientific">uncultured Caudovirales phage</name>
    <dbReference type="NCBI Taxonomy" id="2100421"/>
    <lineage>
        <taxon>Viruses</taxon>
        <taxon>Duplodnaviria</taxon>
        <taxon>Heunggongvirae</taxon>
        <taxon>Uroviricota</taxon>
        <taxon>Caudoviricetes</taxon>
        <taxon>Peduoviridae</taxon>
        <taxon>Maltschvirus</taxon>
        <taxon>Maltschvirus maltsch</taxon>
    </lineage>
</organism>
<protein>
    <submittedName>
        <fullName evidence="2">Uncharacterized protein</fullName>
    </submittedName>
</protein>
<evidence type="ECO:0000256" key="1">
    <source>
        <dbReference type="SAM" id="MobiDB-lite"/>
    </source>
</evidence>
<accession>A0A6J5PDD4</accession>
<sequence length="122" mass="13803">MISTSLSLNQALFIHKTMPPPLTQLESLTGRVNTAVEKIVRLTIGEAERSSRDSLHHKESRVIRIDRMSAMSFSTKPPEFAMTIPRIKPRTKAQKLNPQSHTTDKWADTLNEGKGSKKTRKH</sequence>
<proteinExistence type="predicted"/>
<feature type="region of interest" description="Disordered" evidence="1">
    <location>
        <begin position="87"/>
        <end position="122"/>
    </location>
</feature>